<evidence type="ECO:0000313" key="2">
    <source>
        <dbReference type="EMBL" id="KAE8715701.1"/>
    </source>
</evidence>
<dbReference type="Pfam" id="PF04784">
    <property type="entry name" value="DUF547"/>
    <property type="match status" value="1"/>
</dbReference>
<dbReference type="AlphaFoldDB" id="A0A6A3BIF2"/>
<organism evidence="2 3">
    <name type="scientific">Hibiscus syriacus</name>
    <name type="common">Rose of Sharon</name>
    <dbReference type="NCBI Taxonomy" id="106335"/>
    <lineage>
        <taxon>Eukaryota</taxon>
        <taxon>Viridiplantae</taxon>
        <taxon>Streptophyta</taxon>
        <taxon>Embryophyta</taxon>
        <taxon>Tracheophyta</taxon>
        <taxon>Spermatophyta</taxon>
        <taxon>Magnoliopsida</taxon>
        <taxon>eudicotyledons</taxon>
        <taxon>Gunneridae</taxon>
        <taxon>Pentapetalae</taxon>
        <taxon>rosids</taxon>
        <taxon>malvids</taxon>
        <taxon>Malvales</taxon>
        <taxon>Malvaceae</taxon>
        <taxon>Malvoideae</taxon>
        <taxon>Hibiscus</taxon>
    </lineage>
</organism>
<dbReference type="InterPro" id="IPR006869">
    <property type="entry name" value="DUF547"/>
</dbReference>
<evidence type="ECO:0000313" key="3">
    <source>
        <dbReference type="Proteomes" id="UP000436088"/>
    </source>
</evidence>
<dbReference type="PANTHER" id="PTHR23054:SF18">
    <property type="entry name" value="TERNARY COMPLEX FACTOR MIP1, LEUCINE-ZIPPER"/>
    <property type="match status" value="1"/>
</dbReference>
<dbReference type="EMBL" id="VEPZ02000857">
    <property type="protein sequence ID" value="KAE8715701.1"/>
    <property type="molecule type" value="Genomic_DNA"/>
</dbReference>
<protein>
    <submittedName>
        <fullName evidence="2">Set domain protein</fullName>
    </submittedName>
</protein>
<gene>
    <name evidence="2" type="ORF">F3Y22_tig00110160pilonHSYRG00156</name>
</gene>
<sequence>MRQKLKIQLYIYSSRAVPPEENLGKAIRTCHSQPLSLMEYAQNTSNVISLAEHLGTRISDHVPETPNKLSEDMIKCIAAIYIASLQNHRSKTDFDVQLDNPFHVEGLKEFSGPYSTMVEVPWIFRDSQKLSDVEHLLQNFRSLICQLEEIDPRKLKHEEKLAFWINIHNALVMHAFLAYGVPQNNVKRLFLLLRAVYNIGGHTIGADTIQNTILGCRISRPGQWIRLLLSSRTKFKTADERQAYAIEHPEPL</sequence>
<dbReference type="PANTHER" id="PTHR23054">
    <property type="entry name" value="TERNARY COMPLEX FACTOR MIP1, LEUCINE-ZIPPER-RELATED"/>
    <property type="match status" value="1"/>
</dbReference>
<keyword evidence="3" id="KW-1185">Reference proteome</keyword>
<dbReference type="Proteomes" id="UP000436088">
    <property type="component" value="Unassembled WGS sequence"/>
</dbReference>
<proteinExistence type="predicted"/>
<comment type="caution">
    <text evidence="2">The sequence shown here is derived from an EMBL/GenBank/DDBJ whole genome shotgun (WGS) entry which is preliminary data.</text>
</comment>
<name>A0A6A3BIF2_HIBSY</name>
<feature type="domain" description="DUF547" evidence="1">
    <location>
        <begin position="153"/>
        <end position="252"/>
    </location>
</feature>
<reference evidence="2" key="1">
    <citation type="submission" date="2019-09" db="EMBL/GenBank/DDBJ databases">
        <title>Draft genome information of white flower Hibiscus syriacus.</title>
        <authorList>
            <person name="Kim Y.-M."/>
        </authorList>
    </citation>
    <scope>NUCLEOTIDE SEQUENCE [LARGE SCALE GENOMIC DNA]</scope>
    <source>
        <strain evidence="2">YM2019G1</strain>
    </source>
</reference>
<evidence type="ECO:0000259" key="1">
    <source>
        <dbReference type="Pfam" id="PF04784"/>
    </source>
</evidence>
<accession>A0A6A3BIF2</accession>